<dbReference type="EMBL" id="JAMKFB020000006">
    <property type="protein sequence ID" value="KAL0190407.1"/>
    <property type="molecule type" value="Genomic_DNA"/>
</dbReference>
<evidence type="ECO:0000256" key="6">
    <source>
        <dbReference type="PROSITE-ProRule" id="PRU00782"/>
    </source>
</evidence>
<dbReference type="Gene3D" id="1.20.58.530">
    <property type="match status" value="1"/>
</dbReference>
<dbReference type="PANTHER" id="PTHR13140:SF857">
    <property type="entry name" value="MYOSIN-11"/>
    <property type="match status" value="1"/>
</dbReference>
<comment type="caution">
    <text evidence="6">Lacks conserved residue(s) required for the propagation of feature annotation.</text>
</comment>
<comment type="similarity">
    <text evidence="1 6">Belongs to the TRAFAC class myosin-kinesin ATPase superfamily. Myosin family.</text>
</comment>
<dbReference type="PANTHER" id="PTHR13140">
    <property type="entry name" value="MYOSIN"/>
    <property type="match status" value="1"/>
</dbReference>
<feature type="non-terminal residue" evidence="8">
    <location>
        <position position="58"/>
    </location>
</feature>
<evidence type="ECO:0000256" key="5">
    <source>
        <dbReference type="ARBA" id="ARBA00023203"/>
    </source>
</evidence>
<dbReference type="AlphaFoldDB" id="A0ABD0QXB1"/>
<gene>
    <name evidence="8" type="ORF">M9458_013105</name>
</gene>
<dbReference type="GO" id="GO:0005524">
    <property type="term" value="F:ATP binding"/>
    <property type="evidence" value="ECO:0007669"/>
    <property type="project" value="UniProtKB-KW"/>
</dbReference>
<sequence length="58" mass="6645">ANPPGVLALLDEECWFPKATDKTFVDKLVQEQGTHTKFQKPRQLKDKADFCIIHYAGR</sequence>
<dbReference type="Pfam" id="PF00063">
    <property type="entry name" value="Myosin_head"/>
    <property type="match status" value="1"/>
</dbReference>
<dbReference type="InterPro" id="IPR001609">
    <property type="entry name" value="Myosin_head_motor_dom-like"/>
</dbReference>
<accession>A0ABD0QXB1</accession>
<feature type="non-terminal residue" evidence="8">
    <location>
        <position position="1"/>
    </location>
</feature>
<evidence type="ECO:0000313" key="9">
    <source>
        <dbReference type="Proteomes" id="UP001529510"/>
    </source>
</evidence>
<keyword evidence="3" id="KW-0067">ATP-binding</keyword>
<keyword evidence="5 6" id="KW-0009">Actin-binding</keyword>
<keyword evidence="9" id="KW-1185">Reference proteome</keyword>
<keyword evidence="2" id="KW-0547">Nucleotide-binding</keyword>
<name>A0ABD0QXB1_CIRMR</name>
<keyword evidence="6" id="KW-0518">Myosin</keyword>
<protein>
    <recommendedName>
        <fullName evidence="7">Myosin motor domain-containing protein</fullName>
    </recommendedName>
</protein>
<comment type="caution">
    <text evidence="8">The sequence shown here is derived from an EMBL/GenBank/DDBJ whole genome shotgun (WGS) entry which is preliminary data.</text>
</comment>
<reference evidence="8 9" key="1">
    <citation type="submission" date="2024-05" db="EMBL/GenBank/DDBJ databases">
        <title>Genome sequencing and assembly of Indian major carp, Cirrhinus mrigala (Hamilton, 1822).</title>
        <authorList>
            <person name="Mohindra V."/>
            <person name="Chowdhury L.M."/>
            <person name="Lal K."/>
            <person name="Jena J.K."/>
        </authorList>
    </citation>
    <scope>NUCLEOTIDE SEQUENCE [LARGE SCALE GENOMIC DNA]</scope>
    <source>
        <strain evidence="8">CM1030</strain>
        <tissue evidence="8">Blood</tissue>
    </source>
</reference>
<dbReference type="GO" id="GO:0003779">
    <property type="term" value="F:actin binding"/>
    <property type="evidence" value="ECO:0007669"/>
    <property type="project" value="UniProtKB-KW"/>
</dbReference>
<keyword evidence="4" id="KW-0175">Coiled coil</keyword>
<dbReference type="Proteomes" id="UP001529510">
    <property type="component" value="Unassembled WGS sequence"/>
</dbReference>
<keyword evidence="6" id="KW-0505">Motor protein</keyword>
<organism evidence="8 9">
    <name type="scientific">Cirrhinus mrigala</name>
    <name type="common">Mrigala</name>
    <dbReference type="NCBI Taxonomy" id="683832"/>
    <lineage>
        <taxon>Eukaryota</taxon>
        <taxon>Metazoa</taxon>
        <taxon>Chordata</taxon>
        <taxon>Craniata</taxon>
        <taxon>Vertebrata</taxon>
        <taxon>Euteleostomi</taxon>
        <taxon>Actinopterygii</taxon>
        <taxon>Neopterygii</taxon>
        <taxon>Teleostei</taxon>
        <taxon>Ostariophysi</taxon>
        <taxon>Cypriniformes</taxon>
        <taxon>Cyprinidae</taxon>
        <taxon>Labeoninae</taxon>
        <taxon>Labeonini</taxon>
        <taxon>Cirrhinus</taxon>
    </lineage>
</organism>
<evidence type="ECO:0000256" key="1">
    <source>
        <dbReference type="ARBA" id="ARBA00008314"/>
    </source>
</evidence>
<dbReference type="GO" id="GO:0016459">
    <property type="term" value="C:myosin complex"/>
    <property type="evidence" value="ECO:0007669"/>
    <property type="project" value="UniProtKB-KW"/>
</dbReference>
<dbReference type="PROSITE" id="PS51456">
    <property type="entry name" value="MYOSIN_MOTOR"/>
    <property type="match status" value="1"/>
</dbReference>
<evidence type="ECO:0000259" key="7">
    <source>
        <dbReference type="PROSITE" id="PS51456"/>
    </source>
</evidence>
<evidence type="ECO:0000256" key="2">
    <source>
        <dbReference type="ARBA" id="ARBA00022741"/>
    </source>
</evidence>
<evidence type="ECO:0000256" key="4">
    <source>
        <dbReference type="ARBA" id="ARBA00023054"/>
    </source>
</evidence>
<evidence type="ECO:0000313" key="8">
    <source>
        <dbReference type="EMBL" id="KAL0190407.1"/>
    </source>
</evidence>
<proteinExistence type="inferred from homology"/>
<dbReference type="InterPro" id="IPR027417">
    <property type="entry name" value="P-loop_NTPase"/>
</dbReference>
<dbReference type="SUPFAM" id="SSF52540">
    <property type="entry name" value="P-loop containing nucleoside triphosphate hydrolases"/>
    <property type="match status" value="1"/>
</dbReference>
<feature type="domain" description="Myosin motor" evidence="7">
    <location>
        <begin position="1"/>
        <end position="58"/>
    </location>
</feature>
<evidence type="ECO:0000256" key="3">
    <source>
        <dbReference type="ARBA" id="ARBA00022840"/>
    </source>
</evidence>